<accession>A0A932M1S7</accession>
<evidence type="ECO:0000256" key="1">
    <source>
        <dbReference type="SAM" id="SignalP"/>
    </source>
</evidence>
<reference evidence="2" key="1">
    <citation type="submission" date="2020-07" db="EMBL/GenBank/DDBJ databases">
        <title>Huge and variable diversity of episymbiotic CPR bacteria and DPANN archaea in groundwater ecosystems.</title>
        <authorList>
            <person name="He C.Y."/>
            <person name="Keren R."/>
            <person name="Whittaker M."/>
            <person name="Farag I.F."/>
            <person name="Doudna J."/>
            <person name="Cate J.H.D."/>
            <person name="Banfield J.F."/>
        </authorList>
    </citation>
    <scope>NUCLEOTIDE SEQUENCE</scope>
    <source>
        <strain evidence="2">NC_groundwater_717_Ag_S-0.2um_59_8</strain>
    </source>
</reference>
<feature type="chain" id="PRO_5038014152" evidence="1">
    <location>
        <begin position="20"/>
        <end position="230"/>
    </location>
</feature>
<dbReference type="EMBL" id="JACPSX010000268">
    <property type="protein sequence ID" value="MBI3016147.1"/>
    <property type="molecule type" value="Genomic_DNA"/>
</dbReference>
<protein>
    <submittedName>
        <fullName evidence="2">Uncharacterized protein</fullName>
    </submittedName>
</protein>
<proteinExistence type="predicted"/>
<keyword evidence="1" id="KW-0732">Signal</keyword>
<evidence type="ECO:0000313" key="3">
    <source>
        <dbReference type="Proteomes" id="UP000741360"/>
    </source>
</evidence>
<feature type="signal peptide" evidence="1">
    <location>
        <begin position="1"/>
        <end position="19"/>
    </location>
</feature>
<dbReference type="AlphaFoldDB" id="A0A932M1S7"/>
<gene>
    <name evidence="2" type="ORF">HYY65_14045</name>
</gene>
<organism evidence="2 3">
    <name type="scientific">Tectimicrobiota bacterium</name>
    <dbReference type="NCBI Taxonomy" id="2528274"/>
    <lineage>
        <taxon>Bacteria</taxon>
        <taxon>Pseudomonadati</taxon>
        <taxon>Nitrospinota/Tectimicrobiota group</taxon>
        <taxon>Candidatus Tectimicrobiota</taxon>
    </lineage>
</organism>
<dbReference type="Proteomes" id="UP000741360">
    <property type="component" value="Unassembled WGS sequence"/>
</dbReference>
<comment type="caution">
    <text evidence="2">The sequence shown here is derived from an EMBL/GenBank/DDBJ whole genome shotgun (WGS) entry which is preliminary data.</text>
</comment>
<evidence type="ECO:0000313" key="2">
    <source>
        <dbReference type="EMBL" id="MBI3016147.1"/>
    </source>
</evidence>
<name>A0A932M1S7_UNCTE</name>
<sequence>MRLLLTLALSVLFVSQARAAAPSLSDREAMSPLEGHWRSAGVLRIKLGNLKVVREPLEPDISKGELSEKDLDGYKVLDRLGVIAITKMEVLSQRRFNWEDFRNMALGGKAELTVRAGEKGLDLQRRANVRAEDGWLIIPQGTFKIEKIVRNEEQKKVVDYYRVVMGTFTASWTAEYREYASSMGRQLSDKRKFKVLYAYDAFTSKWKIVAWDYANLDEEFHTNYVDSALR</sequence>